<feature type="compositionally biased region" description="Low complexity" evidence="1">
    <location>
        <begin position="539"/>
        <end position="548"/>
    </location>
</feature>
<dbReference type="SMART" id="SM00220">
    <property type="entry name" value="S_TKc"/>
    <property type="match status" value="1"/>
</dbReference>
<evidence type="ECO:0000259" key="3">
    <source>
        <dbReference type="PROSITE" id="PS50011"/>
    </source>
</evidence>
<name>A0A2A9M7P5_BESBE</name>
<reference evidence="4 5" key="1">
    <citation type="submission" date="2017-09" db="EMBL/GenBank/DDBJ databases">
        <title>Genome sequencing of Besnoitia besnoiti strain Bb-Ger1.</title>
        <authorList>
            <person name="Schares G."/>
            <person name="Venepally P."/>
            <person name="Lorenzi H.A."/>
        </authorList>
    </citation>
    <scope>NUCLEOTIDE SEQUENCE [LARGE SCALE GENOMIC DNA]</scope>
    <source>
        <strain evidence="4 5">Bb-Ger1</strain>
    </source>
</reference>
<comment type="caution">
    <text evidence="4">The sequence shown here is derived from an EMBL/GenBank/DDBJ whole genome shotgun (WGS) entry which is preliminary data.</text>
</comment>
<dbReference type="EMBL" id="NWUJ01000006">
    <property type="protein sequence ID" value="PFH34508.1"/>
    <property type="molecule type" value="Genomic_DNA"/>
</dbReference>
<feature type="compositionally biased region" description="Low complexity" evidence="1">
    <location>
        <begin position="564"/>
        <end position="583"/>
    </location>
</feature>
<dbReference type="GO" id="GO:0004672">
    <property type="term" value="F:protein kinase activity"/>
    <property type="evidence" value="ECO:0007669"/>
    <property type="project" value="InterPro"/>
</dbReference>
<dbReference type="AlphaFoldDB" id="A0A2A9M7P5"/>
<evidence type="ECO:0000256" key="1">
    <source>
        <dbReference type="SAM" id="MobiDB-lite"/>
    </source>
</evidence>
<dbReference type="GeneID" id="40311467"/>
<keyword evidence="5" id="KW-1185">Reference proteome</keyword>
<dbReference type="InterPro" id="IPR027916">
    <property type="entry name" value="Kinase-like_dom_ROP"/>
</dbReference>
<organism evidence="4 5">
    <name type="scientific">Besnoitia besnoiti</name>
    <name type="common">Apicomplexan protozoan</name>
    <dbReference type="NCBI Taxonomy" id="94643"/>
    <lineage>
        <taxon>Eukaryota</taxon>
        <taxon>Sar</taxon>
        <taxon>Alveolata</taxon>
        <taxon>Apicomplexa</taxon>
        <taxon>Conoidasida</taxon>
        <taxon>Coccidia</taxon>
        <taxon>Eucoccidiorida</taxon>
        <taxon>Eimeriorina</taxon>
        <taxon>Sarcocystidae</taxon>
        <taxon>Besnoitia</taxon>
    </lineage>
</organism>
<evidence type="ECO:0000313" key="5">
    <source>
        <dbReference type="Proteomes" id="UP000224006"/>
    </source>
</evidence>
<dbReference type="VEuPathDB" id="ToxoDB:BESB_065400"/>
<dbReference type="KEGG" id="bbes:BESB_065400"/>
<gene>
    <name evidence="4" type="ORF">BESB_065400</name>
</gene>
<evidence type="ECO:0000256" key="2">
    <source>
        <dbReference type="SAM" id="SignalP"/>
    </source>
</evidence>
<dbReference type="Gene3D" id="3.30.200.20">
    <property type="entry name" value="Phosphorylase Kinase, domain 1"/>
    <property type="match status" value="1"/>
</dbReference>
<dbReference type="Pfam" id="PF14531">
    <property type="entry name" value="Kinase-like"/>
    <property type="match status" value="1"/>
</dbReference>
<feature type="domain" description="Protein kinase" evidence="3">
    <location>
        <begin position="240"/>
        <end position="504"/>
    </location>
</feature>
<dbReference type="GO" id="GO:0005524">
    <property type="term" value="F:ATP binding"/>
    <property type="evidence" value="ECO:0007669"/>
    <property type="project" value="InterPro"/>
</dbReference>
<sequence length="583" mass="63316">MASRLLWLAALGTVFGLHQGVSLQVVRNVNLHFSQLQGSELTSRSQHVTARSATPLEDDTDAGTSLIEYSHFDGAPATEPSQRPSLFSRIRRRLGLGTRKSRATRAASESQPRARASYAARLLQHLRRARRFIGRHASRIMSRVFGRFRRPRLQGRDSAAEEGVGGLGQDLESNPALFRGVEPGDAIAEHLLTKISDVIQEDERPVQAYTNLDNLLGETLWPQDTVVELVSVLTRATRRLRRGPVFGEGGSSMVFTASDEDTGEAFAVKAPVARSPPFEISQKDVMREGRSSEMFSTIKDPSEAQDRLRFLVASDVMEFPNRNTFTVALQGSQALLGNAFMLMPRAYTDLKTVTDALYRLFFRYGDFALSARLQLTHQLIRLVANLQSQGVVHGNVQAQNFLVMRDGRLFLADFSCMKEASGKTRAAKRCPSATMETDVTSLGSVLLDLWCVSSNDILSEEEGEQTPHEGVAPPSYVVRLIRGFIHHSRSKRVSPMQALTSPEMAQLVEEIQRSPLQYSSQGDSELAEGPPSGDGAGAAGQAASAEDAATSEPLGDTSGDDSDAPTTAAGTAGDIGGASDSQP</sequence>
<dbReference type="RefSeq" id="XP_029218517.1">
    <property type="nucleotide sequence ID" value="XM_029364934.1"/>
</dbReference>
<dbReference type="Gene3D" id="1.10.510.10">
    <property type="entry name" value="Transferase(Phosphotransferase) domain 1"/>
    <property type="match status" value="1"/>
</dbReference>
<protein>
    <submittedName>
        <fullName evidence="4">Rhoptry protein ROP4</fullName>
    </submittedName>
</protein>
<dbReference type="OrthoDB" id="4062651at2759"/>
<proteinExistence type="predicted"/>
<dbReference type="STRING" id="94643.A0A2A9M7P5"/>
<evidence type="ECO:0000313" key="4">
    <source>
        <dbReference type="EMBL" id="PFH34508.1"/>
    </source>
</evidence>
<dbReference type="SUPFAM" id="SSF56112">
    <property type="entry name" value="Protein kinase-like (PK-like)"/>
    <property type="match status" value="1"/>
</dbReference>
<keyword evidence="2" id="KW-0732">Signal</keyword>
<dbReference type="PROSITE" id="PS50011">
    <property type="entry name" value="PROTEIN_KINASE_DOM"/>
    <property type="match status" value="1"/>
</dbReference>
<feature type="region of interest" description="Disordered" evidence="1">
    <location>
        <begin position="517"/>
        <end position="583"/>
    </location>
</feature>
<dbReference type="Proteomes" id="UP000224006">
    <property type="component" value="Chromosome VI"/>
</dbReference>
<feature type="signal peptide" evidence="2">
    <location>
        <begin position="1"/>
        <end position="20"/>
    </location>
</feature>
<accession>A0A2A9M7P5</accession>
<dbReference type="InterPro" id="IPR000719">
    <property type="entry name" value="Prot_kinase_dom"/>
</dbReference>
<feature type="chain" id="PRO_5012043964" evidence="2">
    <location>
        <begin position="21"/>
        <end position="583"/>
    </location>
</feature>
<dbReference type="InterPro" id="IPR011009">
    <property type="entry name" value="Kinase-like_dom_sf"/>
</dbReference>